<evidence type="ECO:0000256" key="2">
    <source>
        <dbReference type="ARBA" id="ARBA00009261"/>
    </source>
</evidence>
<proteinExistence type="inferred from homology"/>
<accession>A0A967C1H5</accession>
<dbReference type="Proteomes" id="UP000761264">
    <property type="component" value="Unassembled WGS sequence"/>
</dbReference>
<evidence type="ECO:0000256" key="7">
    <source>
        <dbReference type="ARBA" id="ARBA00023136"/>
    </source>
</evidence>
<evidence type="ECO:0000256" key="6">
    <source>
        <dbReference type="ARBA" id="ARBA00022989"/>
    </source>
</evidence>
<evidence type="ECO:0000256" key="3">
    <source>
        <dbReference type="ARBA" id="ARBA00022448"/>
    </source>
</evidence>
<keyword evidence="6 8" id="KW-1133">Transmembrane helix</keyword>
<feature type="transmembrane region" description="Helical" evidence="8">
    <location>
        <begin position="470"/>
        <end position="489"/>
    </location>
</feature>
<sequence length="515" mass="54114">MKKLLAAFLTALLWAPASWAQDSTEMAISLDEQINQAISPVTDVIAGVIFYSVPVNDEIAIPVIVVWLVVAALFATIYFNFISVRAFGHAVELVKGDYSDPKDAGEVSHFQALATALSGTVGLGNIAGVAIAVSIGGPGATFWMILAGFLGMSLKFAECTLGVKYRNEYADGSVSGGPMYYLSKGLAEKGMGGLGKVLAVFFAICCIAGSLGGGNMFQANQSFQQFVNVTGGADSFMADKGWLFGLIVAALVGVVIIGGIQSIAKVTEKVVPFMAVIYCSAALIIIVMNIDQVPSAIGAIIGGAFNPEGVAGGAIGALIQGFRRAAFSNEAGIGSASIAHSAVRTKEPITEGLVALHEPFIDTVVICTMTALVIVITGTYTAGGGMSGVELTSLAFESAFSWFPYILAVAVILFAFSTMLSWSYYGAKCWTYLFGESRSMDLLFKLIFCIFVVIGASMNLGPVIDFSDSAIFAMSIANIIGLYILFPVVKQELTSYWSRLKSGEIKKYAASESGA</sequence>
<organism evidence="10 11">
    <name type="scientific">Pelagibius litoralis</name>
    <dbReference type="NCBI Taxonomy" id="374515"/>
    <lineage>
        <taxon>Bacteria</taxon>
        <taxon>Pseudomonadati</taxon>
        <taxon>Pseudomonadota</taxon>
        <taxon>Alphaproteobacteria</taxon>
        <taxon>Rhodospirillales</taxon>
        <taxon>Rhodovibrionaceae</taxon>
        <taxon>Pelagibius</taxon>
    </lineage>
</organism>
<dbReference type="GO" id="GO:0005886">
    <property type="term" value="C:plasma membrane"/>
    <property type="evidence" value="ECO:0007669"/>
    <property type="project" value="UniProtKB-SubCell"/>
</dbReference>
<dbReference type="EMBL" id="JAAQPH010000001">
    <property type="protein sequence ID" value="NIA67111.1"/>
    <property type="molecule type" value="Genomic_DNA"/>
</dbReference>
<dbReference type="AlphaFoldDB" id="A0A967C1H5"/>
<protein>
    <submittedName>
        <fullName evidence="10">Alanine:cation symporter family protein</fullName>
    </submittedName>
</protein>
<dbReference type="NCBIfam" id="TIGR00835">
    <property type="entry name" value="agcS"/>
    <property type="match status" value="1"/>
</dbReference>
<evidence type="ECO:0000256" key="9">
    <source>
        <dbReference type="SAM" id="SignalP"/>
    </source>
</evidence>
<reference evidence="10" key="1">
    <citation type="submission" date="2020-03" db="EMBL/GenBank/DDBJ databases">
        <title>Genome of Pelagibius litoralis DSM 21314T.</title>
        <authorList>
            <person name="Wang G."/>
        </authorList>
    </citation>
    <scope>NUCLEOTIDE SEQUENCE</scope>
    <source>
        <strain evidence="10">DSM 21314</strain>
    </source>
</reference>
<evidence type="ECO:0000256" key="1">
    <source>
        <dbReference type="ARBA" id="ARBA00004651"/>
    </source>
</evidence>
<feature type="transmembrane region" description="Helical" evidence="8">
    <location>
        <begin position="402"/>
        <end position="422"/>
    </location>
</feature>
<feature type="transmembrane region" description="Helical" evidence="8">
    <location>
        <begin position="197"/>
        <end position="217"/>
    </location>
</feature>
<dbReference type="Pfam" id="PF01235">
    <property type="entry name" value="Na_Ala_symp"/>
    <property type="match status" value="1"/>
</dbReference>
<dbReference type="GO" id="GO:0005283">
    <property type="term" value="F:amino acid:sodium symporter activity"/>
    <property type="evidence" value="ECO:0007669"/>
    <property type="project" value="InterPro"/>
</dbReference>
<evidence type="ECO:0000313" key="11">
    <source>
        <dbReference type="Proteomes" id="UP000761264"/>
    </source>
</evidence>
<feature type="transmembrane region" description="Helical" evidence="8">
    <location>
        <begin position="270"/>
        <end position="290"/>
    </location>
</feature>
<keyword evidence="11" id="KW-1185">Reference proteome</keyword>
<dbReference type="PANTHER" id="PTHR30330:SF3">
    <property type="entry name" value="TRANSCRIPTIONAL REGULATOR, LRP FAMILY"/>
    <property type="match status" value="1"/>
</dbReference>
<keyword evidence="8" id="KW-0769">Symport</keyword>
<feature type="transmembrane region" description="Helical" evidence="8">
    <location>
        <begin position="112"/>
        <end position="134"/>
    </location>
</feature>
<keyword evidence="9" id="KW-0732">Signal</keyword>
<evidence type="ECO:0000256" key="5">
    <source>
        <dbReference type="ARBA" id="ARBA00022692"/>
    </source>
</evidence>
<feature type="transmembrane region" description="Helical" evidence="8">
    <location>
        <begin position="296"/>
        <end position="319"/>
    </location>
</feature>
<feature type="transmembrane region" description="Helical" evidence="8">
    <location>
        <begin position="140"/>
        <end position="157"/>
    </location>
</feature>
<feature type="signal peptide" evidence="9">
    <location>
        <begin position="1"/>
        <end position="20"/>
    </location>
</feature>
<comment type="similarity">
    <text evidence="2 8">Belongs to the alanine or glycine:cation symporter (AGCS) (TC 2.A.25) family.</text>
</comment>
<feature type="transmembrane region" description="Helical" evidence="8">
    <location>
        <begin position="360"/>
        <end position="382"/>
    </location>
</feature>
<evidence type="ECO:0000256" key="4">
    <source>
        <dbReference type="ARBA" id="ARBA00022475"/>
    </source>
</evidence>
<keyword evidence="7 8" id="KW-0472">Membrane</keyword>
<keyword evidence="4" id="KW-1003">Cell membrane</keyword>
<feature type="transmembrane region" description="Helical" evidence="8">
    <location>
        <begin position="442"/>
        <end position="464"/>
    </location>
</feature>
<keyword evidence="8" id="KW-0997">Cell inner membrane</keyword>
<name>A0A967C1H5_9PROT</name>
<keyword evidence="5 8" id="KW-0812">Transmembrane</keyword>
<dbReference type="PRINTS" id="PR00175">
    <property type="entry name" value="NAALASMPORT"/>
</dbReference>
<dbReference type="PANTHER" id="PTHR30330">
    <property type="entry name" value="AGSS FAMILY TRANSPORTER, SODIUM-ALANINE"/>
    <property type="match status" value="1"/>
</dbReference>
<keyword evidence="3 8" id="KW-0813">Transport</keyword>
<feature type="transmembrane region" description="Helical" evidence="8">
    <location>
        <begin position="242"/>
        <end position="263"/>
    </location>
</feature>
<comment type="subcellular location">
    <subcellularLocation>
        <location evidence="8">Cell inner membrane</location>
        <topology evidence="8">Multi-pass membrane protein</topology>
    </subcellularLocation>
    <subcellularLocation>
        <location evidence="1">Cell membrane</location>
        <topology evidence="1">Multi-pass membrane protein</topology>
    </subcellularLocation>
</comment>
<dbReference type="InterPro" id="IPR001463">
    <property type="entry name" value="Na/Ala_symport"/>
</dbReference>
<dbReference type="RefSeq" id="WP_167220396.1">
    <property type="nucleotide sequence ID" value="NZ_JAAQPH010000001.1"/>
</dbReference>
<dbReference type="Gene3D" id="1.20.1740.10">
    <property type="entry name" value="Amino acid/polyamine transporter I"/>
    <property type="match status" value="1"/>
</dbReference>
<feature type="transmembrane region" description="Helical" evidence="8">
    <location>
        <begin position="59"/>
        <end position="79"/>
    </location>
</feature>
<evidence type="ECO:0000313" key="10">
    <source>
        <dbReference type="EMBL" id="NIA67111.1"/>
    </source>
</evidence>
<feature type="chain" id="PRO_5038053196" evidence="9">
    <location>
        <begin position="21"/>
        <end position="515"/>
    </location>
</feature>
<evidence type="ECO:0000256" key="8">
    <source>
        <dbReference type="RuleBase" id="RU363064"/>
    </source>
</evidence>
<comment type="caution">
    <text evidence="10">The sequence shown here is derived from an EMBL/GenBank/DDBJ whole genome shotgun (WGS) entry which is preliminary data.</text>
</comment>
<gene>
    <name evidence="10" type="ORF">HBA54_00730</name>
</gene>